<evidence type="ECO:0000313" key="3">
    <source>
        <dbReference type="Proteomes" id="UP000762676"/>
    </source>
</evidence>
<feature type="transmembrane region" description="Helical" evidence="1">
    <location>
        <begin position="79"/>
        <end position="101"/>
    </location>
</feature>
<reference evidence="2 3" key="1">
    <citation type="journal article" date="2021" name="Elife">
        <title>Chloroplast acquisition without the gene transfer in kleptoplastic sea slugs, Plakobranchus ocellatus.</title>
        <authorList>
            <person name="Maeda T."/>
            <person name="Takahashi S."/>
            <person name="Yoshida T."/>
            <person name="Shimamura S."/>
            <person name="Takaki Y."/>
            <person name="Nagai Y."/>
            <person name="Toyoda A."/>
            <person name="Suzuki Y."/>
            <person name="Arimoto A."/>
            <person name="Ishii H."/>
            <person name="Satoh N."/>
            <person name="Nishiyama T."/>
            <person name="Hasebe M."/>
            <person name="Maruyama T."/>
            <person name="Minagawa J."/>
            <person name="Obokata J."/>
            <person name="Shigenobu S."/>
        </authorList>
    </citation>
    <scope>NUCLEOTIDE SEQUENCE [LARGE SCALE GENOMIC DNA]</scope>
</reference>
<gene>
    <name evidence="2" type="ORF">ElyMa_006162200</name>
</gene>
<keyword evidence="1" id="KW-0812">Transmembrane</keyword>
<sequence length="132" mass="14809">MFEKIFLDFGYAGVATESMVVVLYLVLSAQLCMLVSWPWNTYSGHRRRARIYTAGLLGGVLLLEASLAFYGLVVAWRSLLWDVTAVATVKALLSAALFIVYDGPYGKIEDVHQPVEELDEEITLRRRRRPGG</sequence>
<name>A0AAV4GZM7_9GAST</name>
<feature type="transmembrane region" description="Helical" evidence="1">
    <location>
        <begin position="20"/>
        <end position="39"/>
    </location>
</feature>
<dbReference type="Proteomes" id="UP000762676">
    <property type="component" value="Unassembled WGS sequence"/>
</dbReference>
<evidence type="ECO:0000256" key="1">
    <source>
        <dbReference type="SAM" id="Phobius"/>
    </source>
</evidence>
<accession>A0AAV4GZM7</accession>
<feature type="transmembrane region" description="Helical" evidence="1">
    <location>
        <begin position="51"/>
        <end position="73"/>
    </location>
</feature>
<organism evidence="2 3">
    <name type="scientific">Elysia marginata</name>
    <dbReference type="NCBI Taxonomy" id="1093978"/>
    <lineage>
        <taxon>Eukaryota</taxon>
        <taxon>Metazoa</taxon>
        <taxon>Spiralia</taxon>
        <taxon>Lophotrochozoa</taxon>
        <taxon>Mollusca</taxon>
        <taxon>Gastropoda</taxon>
        <taxon>Heterobranchia</taxon>
        <taxon>Euthyneura</taxon>
        <taxon>Panpulmonata</taxon>
        <taxon>Sacoglossa</taxon>
        <taxon>Placobranchoidea</taxon>
        <taxon>Plakobranchidae</taxon>
        <taxon>Elysia</taxon>
    </lineage>
</organism>
<proteinExistence type="predicted"/>
<keyword evidence="1" id="KW-1133">Transmembrane helix</keyword>
<evidence type="ECO:0000313" key="2">
    <source>
        <dbReference type="EMBL" id="GFR90904.1"/>
    </source>
</evidence>
<protein>
    <submittedName>
        <fullName evidence="2">Uncharacterized protein</fullName>
    </submittedName>
</protein>
<keyword evidence="3" id="KW-1185">Reference proteome</keyword>
<keyword evidence="1" id="KW-0472">Membrane</keyword>
<dbReference type="EMBL" id="BMAT01012375">
    <property type="protein sequence ID" value="GFR90904.1"/>
    <property type="molecule type" value="Genomic_DNA"/>
</dbReference>
<dbReference type="AlphaFoldDB" id="A0AAV4GZM7"/>
<comment type="caution">
    <text evidence="2">The sequence shown here is derived from an EMBL/GenBank/DDBJ whole genome shotgun (WGS) entry which is preliminary data.</text>
</comment>